<protein>
    <submittedName>
        <fullName evidence="7">2-(1,2-epoxy-1,2-dihydrophenyl)acetyl-CoA isomerase</fullName>
    </submittedName>
</protein>
<evidence type="ECO:0000256" key="3">
    <source>
        <dbReference type="ARBA" id="ARBA00022832"/>
    </source>
</evidence>
<comment type="similarity">
    <text evidence="2 6">Belongs to the enoyl-CoA hydratase/isomerase family.</text>
</comment>
<dbReference type="GO" id="GO:0006631">
    <property type="term" value="P:fatty acid metabolic process"/>
    <property type="evidence" value="ECO:0007669"/>
    <property type="project" value="UniProtKB-KW"/>
</dbReference>
<dbReference type="PROSITE" id="PS00166">
    <property type="entry name" value="ENOYL_COA_HYDRATASE"/>
    <property type="match status" value="1"/>
</dbReference>
<dbReference type="InterPro" id="IPR018376">
    <property type="entry name" value="Enoyl-CoA_hyd/isom_CS"/>
</dbReference>
<organism evidence="7 8">
    <name type="scientific">Rhodococcoides kyotonense</name>
    <dbReference type="NCBI Taxonomy" id="398843"/>
    <lineage>
        <taxon>Bacteria</taxon>
        <taxon>Bacillati</taxon>
        <taxon>Actinomycetota</taxon>
        <taxon>Actinomycetes</taxon>
        <taxon>Mycobacteriales</taxon>
        <taxon>Nocardiaceae</taxon>
        <taxon>Rhodococcoides</taxon>
    </lineage>
</organism>
<dbReference type="CDD" id="cd06558">
    <property type="entry name" value="crotonase-like"/>
    <property type="match status" value="1"/>
</dbReference>
<evidence type="ECO:0000313" key="7">
    <source>
        <dbReference type="EMBL" id="SNT47560.1"/>
    </source>
</evidence>
<dbReference type="SUPFAM" id="SSF52096">
    <property type="entry name" value="ClpP/crotonase"/>
    <property type="match status" value="1"/>
</dbReference>
<dbReference type="GO" id="GO:0016853">
    <property type="term" value="F:isomerase activity"/>
    <property type="evidence" value="ECO:0007669"/>
    <property type="project" value="UniProtKB-KW"/>
</dbReference>
<evidence type="ECO:0000256" key="5">
    <source>
        <dbReference type="ARBA" id="ARBA00023717"/>
    </source>
</evidence>
<dbReference type="PANTHER" id="PTHR43802">
    <property type="entry name" value="ENOYL-COA HYDRATASE"/>
    <property type="match status" value="1"/>
</dbReference>
<comment type="catalytic activity">
    <reaction evidence="5">
        <text>a 4-saturated-(3S)-3-hydroxyacyl-CoA = a (3E)-enoyl-CoA + H2O</text>
        <dbReference type="Rhea" id="RHEA:20724"/>
        <dbReference type="ChEBI" id="CHEBI:15377"/>
        <dbReference type="ChEBI" id="CHEBI:58521"/>
        <dbReference type="ChEBI" id="CHEBI:137480"/>
        <dbReference type="EC" id="4.2.1.17"/>
    </reaction>
</comment>
<dbReference type="GO" id="GO:0004300">
    <property type="term" value="F:enoyl-CoA hydratase activity"/>
    <property type="evidence" value="ECO:0007669"/>
    <property type="project" value="UniProtKB-EC"/>
</dbReference>
<keyword evidence="7" id="KW-0413">Isomerase</keyword>
<dbReference type="Proteomes" id="UP000198327">
    <property type="component" value="Unassembled WGS sequence"/>
</dbReference>
<dbReference type="RefSeq" id="WP_089252042.1">
    <property type="nucleotide sequence ID" value="NZ_FZOW01000024.1"/>
</dbReference>
<name>A0A239MYH3_9NOCA</name>
<dbReference type="Gene3D" id="3.90.226.10">
    <property type="entry name" value="2-enoyl-CoA Hydratase, Chain A, domain 1"/>
    <property type="match status" value="1"/>
</dbReference>
<dbReference type="EMBL" id="FZOW01000024">
    <property type="protein sequence ID" value="SNT47560.1"/>
    <property type="molecule type" value="Genomic_DNA"/>
</dbReference>
<dbReference type="OrthoDB" id="9777711at2"/>
<gene>
    <name evidence="7" type="ORF">SAMN05421642_12469</name>
</gene>
<keyword evidence="3" id="KW-0276">Fatty acid metabolism</keyword>
<reference evidence="8" key="1">
    <citation type="submission" date="2017-06" db="EMBL/GenBank/DDBJ databases">
        <authorList>
            <person name="Varghese N."/>
            <person name="Submissions S."/>
        </authorList>
    </citation>
    <scope>NUCLEOTIDE SEQUENCE [LARGE SCALE GENOMIC DNA]</scope>
    <source>
        <strain evidence="8">JCM 23211</strain>
    </source>
</reference>
<evidence type="ECO:0000256" key="2">
    <source>
        <dbReference type="ARBA" id="ARBA00005254"/>
    </source>
</evidence>
<evidence type="ECO:0000256" key="1">
    <source>
        <dbReference type="ARBA" id="ARBA00002994"/>
    </source>
</evidence>
<dbReference type="Pfam" id="PF00378">
    <property type="entry name" value="ECH_1"/>
    <property type="match status" value="1"/>
</dbReference>
<dbReference type="PANTHER" id="PTHR43802:SF1">
    <property type="entry name" value="IP11341P-RELATED"/>
    <property type="match status" value="1"/>
</dbReference>
<evidence type="ECO:0000313" key="8">
    <source>
        <dbReference type="Proteomes" id="UP000198327"/>
    </source>
</evidence>
<keyword evidence="3" id="KW-0443">Lipid metabolism</keyword>
<dbReference type="AlphaFoldDB" id="A0A239MYH3"/>
<comment type="catalytic activity">
    <reaction evidence="4">
        <text>a (3S)-3-hydroxyacyl-CoA = a (2E)-enoyl-CoA + H2O</text>
        <dbReference type="Rhea" id="RHEA:16105"/>
        <dbReference type="ChEBI" id="CHEBI:15377"/>
        <dbReference type="ChEBI" id="CHEBI:57318"/>
        <dbReference type="ChEBI" id="CHEBI:58856"/>
        <dbReference type="EC" id="4.2.1.17"/>
    </reaction>
</comment>
<accession>A0A239MYH3</accession>
<comment type="function">
    <text evidence="1">Could possibly oxidize fatty acids using specific components.</text>
</comment>
<evidence type="ECO:0000256" key="6">
    <source>
        <dbReference type="RuleBase" id="RU003707"/>
    </source>
</evidence>
<dbReference type="InterPro" id="IPR029045">
    <property type="entry name" value="ClpP/crotonase-like_dom_sf"/>
</dbReference>
<proteinExistence type="inferred from homology"/>
<keyword evidence="8" id="KW-1185">Reference proteome</keyword>
<evidence type="ECO:0000256" key="4">
    <source>
        <dbReference type="ARBA" id="ARBA00023709"/>
    </source>
</evidence>
<dbReference type="InterPro" id="IPR001753">
    <property type="entry name" value="Enoyl-CoA_hydra/iso"/>
</dbReference>
<sequence>MTGLSSRDEGRVRILAFDRPEKMNAISIATAQALTRELKAAASDRRIGAVVLTGVGANFSAGGDVQSILDTIDSTDRFAEADLMTAFHDALTEIWTSRLPIVAAVSGIAYGAAFNLAMACDLVICSDDVKFCQVFVRRGVIPDAGAAYLLQRTVGAHRAKELLLRAPVIGAQRAVDIGLANESAGDAEATMTRAVQVAAEMTEYDDFVIAMTKKATNIASDQTLHGALAHESALQSATLLGNDAAAGFARFRSDKQPLTHQETT</sequence>